<dbReference type="InterPro" id="IPR006094">
    <property type="entry name" value="Oxid_FAD_bind_N"/>
</dbReference>
<evidence type="ECO:0000256" key="10">
    <source>
        <dbReference type="ARBA" id="ARBA00022630"/>
    </source>
</evidence>
<dbReference type="PROSITE" id="PS51387">
    <property type="entry name" value="FAD_PCMH"/>
    <property type="match status" value="1"/>
</dbReference>
<comment type="similarity">
    <text evidence="5 20">Belongs to the MurB family.</text>
</comment>
<dbReference type="PANTHER" id="PTHR21071:SF4">
    <property type="entry name" value="UDP-N-ACETYLENOLPYRUVOYLGLUCOSAMINE REDUCTASE"/>
    <property type="match status" value="1"/>
</dbReference>
<dbReference type="NCBIfam" id="NF010478">
    <property type="entry name" value="PRK13903.1"/>
    <property type="match status" value="1"/>
</dbReference>
<feature type="active site" evidence="20">
    <location>
        <position position="348"/>
    </location>
</feature>
<dbReference type="SUPFAM" id="SSF56194">
    <property type="entry name" value="Uridine diphospho-N-Acetylenolpyruvylglucosamine reductase, MurB, C-terminal domain"/>
    <property type="match status" value="1"/>
</dbReference>
<protein>
    <recommendedName>
        <fullName evidence="7 20">UDP-N-acetylenolpyruvoylglucosamine reductase</fullName>
        <ecNumber evidence="6 20">1.3.1.98</ecNumber>
    </recommendedName>
    <alternativeName>
        <fullName evidence="18 20">UDP-N-acetylmuramate dehydrogenase</fullName>
    </alternativeName>
</protein>
<dbReference type="Pfam" id="PF02873">
    <property type="entry name" value="MurB_C"/>
    <property type="match status" value="1"/>
</dbReference>
<comment type="cofactor">
    <cofactor evidence="1 20">
        <name>FAD</name>
        <dbReference type="ChEBI" id="CHEBI:57692"/>
    </cofactor>
</comment>
<keyword evidence="11 20" id="KW-0274">FAD</keyword>
<feature type="active site" description="Proton donor" evidence="20">
    <location>
        <position position="252"/>
    </location>
</feature>
<dbReference type="PANTHER" id="PTHR21071">
    <property type="entry name" value="UDP-N-ACETYLENOLPYRUVOYLGLUCOSAMINE REDUCTASE"/>
    <property type="match status" value="1"/>
</dbReference>
<keyword evidence="12 20" id="KW-0521">NADP</keyword>
<dbReference type="Gene3D" id="3.30.465.10">
    <property type="match status" value="1"/>
</dbReference>
<evidence type="ECO:0000256" key="18">
    <source>
        <dbReference type="ARBA" id="ARBA00031026"/>
    </source>
</evidence>
<dbReference type="GO" id="GO:0008762">
    <property type="term" value="F:UDP-N-acetylmuramate dehydrogenase activity"/>
    <property type="evidence" value="ECO:0007669"/>
    <property type="project" value="UniProtKB-EC"/>
</dbReference>
<keyword evidence="23" id="KW-1185">Reference proteome</keyword>
<dbReference type="InterPro" id="IPR036318">
    <property type="entry name" value="FAD-bd_PCMH-like_sf"/>
</dbReference>
<feature type="domain" description="FAD-binding PCMH-type" evidence="21">
    <location>
        <begin position="31"/>
        <end position="202"/>
    </location>
</feature>
<dbReference type="InterPro" id="IPR011601">
    <property type="entry name" value="MurB_C"/>
</dbReference>
<dbReference type="InterPro" id="IPR016167">
    <property type="entry name" value="FAD-bd_PCMH_sub1"/>
</dbReference>
<comment type="caution">
    <text evidence="22">The sequence shown here is derived from an EMBL/GenBank/DDBJ whole genome shotgun (WGS) entry which is preliminary data.</text>
</comment>
<evidence type="ECO:0000256" key="3">
    <source>
        <dbReference type="ARBA" id="ARBA00004496"/>
    </source>
</evidence>
<evidence type="ECO:0000313" key="23">
    <source>
        <dbReference type="Proteomes" id="UP001165498"/>
    </source>
</evidence>
<dbReference type="InterPro" id="IPR016166">
    <property type="entry name" value="FAD-bd_PCMH"/>
</dbReference>
<evidence type="ECO:0000256" key="1">
    <source>
        <dbReference type="ARBA" id="ARBA00001974"/>
    </source>
</evidence>
<accession>A0ABT1QMV1</accession>
<evidence type="ECO:0000256" key="2">
    <source>
        <dbReference type="ARBA" id="ARBA00003921"/>
    </source>
</evidence>
<proteinExistence type="inferred from homology"/>
<evidence type="ECO:0000256" key="15">
    <source>
        <dbReference type="ARBA" id="ARBA00023002"/>
    </source>
</evidence>
<dbReference type="RefSeq" id="WP_255911502.1">
    <property type="nucleotide sequence ID" value="NZ_JANFQO010000003.1"/>
</dbReference>
<keyword evidence="10 20" id="KW-0285">Flavoprotein</keyword>
<sequence length="352" mass="37265">MSGFRPAPARLQGNGYSILEDASLAGRNTLRVEARAELLVDVRDAAALAEVLAFPLLRAAPLLVLGEGSNLLLTGDVAGAVLTLSTRGIRVLAEDADAVILRAEAGESWNDLVHWCLGRGLGGLENLVLIPGTVGAAPIQNIGAYGVELGEFVHRVHAWDRQGGGSVQLSAADCAFAYRDSRFKQQPQRYIVTALELRLVRNAPLRLDYAGIRQELAAMQVETPGAALVAEAVSRLRRRKLPDPAVIGNAGSFFKNPLVDADQAAALKAAYPDLPLWPAAGGGSKLSAAWLIERSGYKGFRAGDAGIAEQHALVLVNHGRASGAQLWALAQTVRAGVAERFGVQLEAEPRVV</sequence>
<evidence type="ECO:0000256" key="4">
    <source>
        <dbReference type="ARBA" id="ARBA00004752"/>
    </source>
</evidence>
<evidence type="ECO:0000256" key="11">
    <source>
        <dbReference type="ARBA" id="ARBA00022827"/>
    </source>
</evidence>
<evidence type="ECO:0000313" key="22">
    <source>
        <dbReference type="EMBL" id="MCQ4163859.1"/>
    </source>
</evidence>
<keyword evidence="8 20" id="KW-0963">Cytoplasm</keyword>
<dbReference type="InterPro" id="IPR036635">
    <property type="entry name" value="MurB_C_sf"/>
</dbReference>
<keyword evidence="15 20" id="KW-0560">Oxidoreductase</keyword>
<evidence type="ECO:0000256" key="6">
    <source>
        <dbReference type="ARBA" id="ARBA00012518"/>
    </source>
</evidence>
<evidence type="ECO:0000256" key="9">
    <source>
        <dbReference type="ARBA" id="ARBA00022618"/>
    </source>
</evidence>
<dbReference type="EC" id="1.3.1.98" evidence="6 20"/>
<comment type="catalytic activity">
    <reaction evidence="19 20">
        <text>UDP-N-acetyl-alpha-D-muramate + NADP(+) = UDP-N-acetyl-3-O-(1-carboxyvinyl)-alpha-D-glucosamine + NADPH + H(+)</text>
        <dbReference type="Rhea" id="RHEA:12248"/>
        <dbReference type="ChEBI" id="CHEBI:15378"/>
        <dbReference type="ChEBI" id="CHEBI:57783"/>
        <dbReference type="ChEBI" id="CHEBI:58349"/>
        <dbReference type="ChEBI" id="CHEBI:68483"/>
        <dbReference type="ChEBI" id="CHEBI:70757"/>
        <dbReference type="EC" id="1.3.1.98"/>
    </reaction>
</comment>
<dbReference type="InterPro" id="IPR016169">
    <property type="entry name" value="FAD-bd_PCMH_sub2"/>
</dbReference>
<dbReference type="SUPFAM" id="SSF56176">
    <property type="entry name" value="FAD-binding/transporter-associated domain-like"/>
    <property type="match status" value="1"/>
</dbReference>
<dbReference type="Gene3D" id="3.30.43.10">
    <property type="entry name" value="Uridine Diphospho-n-acetylenolpyruvylglucosamine Reductase, domain 2"/>
    <property type="match status" value="1"/>
</dbReference>
<evidence type="ECO:0000256" key="5">
    <source>
        <dbReference type="ARBA" id="ARBA00010485"/>
    </source>
</evidence>
<dbReference type="NCBIfam" id="TIGR00179">
    <property type="entry name" value="murB"/>
    <property type="match status" value="1"/>
</dbReference>
<dbReference type="Gene3D" id="3.90.78.10">
    <property type="entry name" value="UDP-N-acetylenolpyruvoylglucosamine reductase, C-terminal domain"/>
    <property type="match status" value="1"/>
</dbReference>
<dbReference type="EMBL" id="JANFQO010000003">
    <property type="protein sequence ID" value="MCQ4163859.1"/>
    <property type="molecule type" value="Genomic_DNA"/>
</dbReference>
<dbReference type="Proteomes" id="UP001165498">
    <property type="component" value="Unassembled WGS sequence"/>
</dbReference>
<evidence type="ECO:0000256" key="14">
    <source>
        <dbReference type="ARBA" id="ARBA00022984"/>
    </source>
</evidence>
<evidence type="ECO:0000256" key="16">
    <source>
        <dbReference type="ARBA" id="ARBA00023306"/>
    </source>
</evidence>
<dbReference type="HAMAP" id="MF_00037">
    <property type="entry name" value="MurB"/>
    <property type="match status" value="1"/>
</dbReference>
<comment type="subcellular location">
    <subcellularLocation>
        <location evidence="3 20">Cytoplasm</location>
    </subcellularLocation>
</comment>
<evidence type="ECO:0000256" key="20">
    <source>
        <dbReference type="HAMAP-Rule" id="MF_00037"/>
    </source>
</evidence>
<evidence type="ECO:0000256" key="12">
    <source>
        <dbReference type="ARBA" id="ARBA00022857"/>
    </source>
</evidence>
<name>A0ABT1QMV1_9GAMM</name>
<dbReference type="NCBIfam" id="NF000755">
    <property type="entry name" value="PRK00046.1"/>
    <property type="match status" value="1"/>
</dbReference>
<keyword evidence="13 20" id="KW-0133">Cell shape</keyword>
<comment type="pathway">
    <text evidence="4 20">Cell wall biogenesis; peptidoglycan biosynthesis.</text>
</comment>
<keyword evidence="9 20" id="KW-0132">Cell division</keyword>
<comment type="function">
    <text evidence="2 20">Cell wall formation.</text>
</comment>
<dbReference type="InterPro" id="IPR003170">
    <property type="entry name" value="MurB"/>
</dbReference>
<feature type="active site" evidence="20">
    <location>
        <position position="179"/>
    </location>
</feature>
<evidence type="ECO:0000256" key="8">
    <source>
        <dbReference type="ARBA" id="ARBA00022490"/>
    </source>
</evidence>
<evidence type="ECO:0000256" key="19">
    <source>
        <dbReference type="ARBA" id="ARBA00048914"/>
    </source>
</evidence>
<reference evidence="22" key="1">
    <citation type="submission" date="2022-07" db="EMBL/GenBank/DDBJ databases">
        <title>Tahibacter sp., a new gammaproteobacterium isolated from the silt sample collected at pig farm.</title>
        <authorList>
            <person name="Chen H."/>
        </authorList>
    </citation>
    <scope>NUCLEOTIDE SEQUENCE</scope>
    <source>
        <strain evidence="22">P2K</strain>
    </source>
</reference>
<keyword evidence="14 20" id="KW-0573">Peptidoglycan synthesis</keyword>
<dbReference type="Pfam" id="PF01565">
    <property type="entry name" value="FAD_binding_4"/>
    <property type="match status" value="1"/>
</dbReference>
<organism evidence="22 23">
    <name type="scientific">Tahibacter harae</name>
    <dbReference type="NCBI Taxonomy" id="2963937"/>
    <lineage>
        <taxon>Bacteria</taxon>
        <taxon>Pseudomonadati</taxon>
        <taxon>Pseudomonadota</taxon>
        <taxon>Gammaproteobacteria</taxon>
        <taxon>Lysobacterales</taxon>
        <taxon>Rhodanobacteraceae</taxon>
        <taxon>Tahibacter</taxon>
    </lineage>
</organism>
<evidence type="ECO:0000256" key="17">
    <source>
        <dbReference type="ARBA" id="ARBA00023316"/>
    </source>
</evidence>
<keyword evidence="17 20" id="KW-0961">Cell wall biogenesis/degradation</keyword>
<evidence type="ECO:0000259" key="21">
    <source>
        <dbReference type="PROSITE" id="PS51387"/>
    </source>
</evidence>
<gene>
    <name evidence="20 22" type="primary">murB</name>
    <name evidence="22" type="ORF">NM961_03965</name>
</gene>
<evidence type="ECO:0000256" key="13">
    <source>
        <dbReference type="ARBA" id="ARBA00022960"/>
    </source>
</evidence>
<evidence type="ECO:0000256" key="7">
    <source>
        <dbReference type="ARBA" id="ARBA00015188"/>
    </source>
</evidence>
<keyword evidence="16 20" id="KW-0131">Cell cycle</keyword>